<gene>
    <name evidence="23" type="ORF">K504DRAFT_496768</name>
</gene>
<keyword evidence="24" id="KW-1185">Reference proteome</keyword>
<dbReference type="SUPFAM" id="SSF51445">
    <property type="entry name" value="(Trans)glycosidases"/>
    <property type="match status" value="1"/>
</dbReference>
<dbReference type="GO" id="GO:0000272">
    <property type="term" value="P:polysaccharide catabolic process"/>
    <property type="evidence" value="ECO:0007669"/>
    <property type="project" value="UniProtKB-KW"/>
</dbReference>
<evidence type="ECO:0000256" key="8">
    <source>
        <dbReference type="ARBA" id="ARBA00022801"/>
    </source>
</evidence>
<feature type="signal peptide" evidence="20">
    <location>
        <begin position="1"/>
        <end position="23"/>
    </location>
</feature>
<dbReference type="GO" id="GO:0008061">
    <property type="term" value="F:chitin binding"/>
    <property type="evidence" value="ECO:0007669"/>
    <property type="project" value="UniProtKB-UniRule"/>
</dbReference>
<evidence type="ECO:0000256" key="16">
    <source>
        <dbReference type="ARBA" id="ARBA00025727"/>
    </source>
</evidence>
<name>A0A6G1KPN9_9PLEO</name>
<keyword evidence="6 17" id="KW-0147">Chitin-binding</keyword>
<proteinExistence type="inferred from homology"/>
<evidence type="ECO:0000256" key="14">
    <source>
        <dbReference type="ARBA" id="ARBA00023295"/>
    </source>
</evidence>
<dbReference type="PROSITE" id="PS51910">
    <property type="entry name" value="GH18_2"/>
    <property type="match status" value="1"/>
</dbReference>
<evidence type="ECO:0000256" key="7">
    <source>
        <dbReference type="ARBA" id="ARBA00022729"/>
    </source>
</evidence>
<evidence type="ECO:0000256" key="15">
    <source>
        <dbReference type="ARBA" id="ARBA00023326"/>
    </source>
</evidence>
<dbReference type="InterPro" id="IPR001002">
    <property type="entry name" value="Chitin-bd_1"/>
</dbReference>
<keyword evidence="7 20" id="KW-0732">Signal</keyword>
<evidence type="ECO:0000256" key="13">
    <source>
        <dbReference type="ARBA" id="ARBA00023288"/>
    </source>
</evidence>
<evidence type="ECO:0000256" key="19">
    <source>
        <dbReference type="SAM" id="MobiDB-lite"/>
    </source>
</evidence>
<dbReference type="Pfam" id="PF00704">
    <property type="entry name" value="Glyco_hydro_18"/>
    <property type="match status" value="1"/>
</dbReference>
<evidence type="ECO:0000313" key="23">
    <source>
        <dbReference type="EMBL" id="KAF2714866.1"/>
    </source>
</evidence>
<feature type="disulfide bond" evidence="17">
    <location>
        <begin position="447"/>
        <end position="461"/>
    </location>
</feature>
<dbReference type="EMBL" id="MU005764">
    <property type="protein sequence ID" value="KAF2714866.1"/>
    <property type="molecule type" value="Genomic_DNA"/>
</dbReference>
<keyword evidence="11" id="KW-0325">Glycoprotein</keyword>
<accession>A0A6G1KPN9</accession>
<evidence type="ECO:0000259" key="21">
    <source>
        <dbReference type="PROSITE" id="PS50941"/>
    </source>
</evidence>
<dbReference type="OrthoDB" id="6020543at2759"/>
<evidence type="ECO:0000256" key="1">
    <source>
        <dbReference type="ARBA" id="ARBA00000822"/>
    </source>
</evidence>
<dbReference type="EC" id="3.2.1.14" evidence="3"/>
<keyword evidence="4" id="KW-1003">Cell membrane</keyword>
<comment type="subcellular location">
    <subcellularLocation>
        <location evidence="2">Cell membrane</location>
        <topology evidence="2">Lipid-anchor</topology>
        <topology evidence="2">GPI-anchor</topology>
    </subcellularLocation>
</comment>
<evidence type="ECO:0000256" key="20">
    <source>
        <dbReference type="SAM" id="SignalP"/>
    </source>
</evidence>
<keyword evidence="9" id="KW-0146">Chitin degradation</keyword>
<evidence type="ECO:0000256" key="3">
    <source>
        <dbReference type="ARBA" id="ARBA00012729"/>
    </source>
</evidence>
<dbReference type="CDD" id="cd11618">
    <property type="entry name" value="ChtBD1_1"/>
    <property type="match status" value="1"/>
</dbReference>
<feature type="region of interest" description="Disordered" evidence="19">
    <location>
        <begin position="362"/>
        <end position="397"/>
    </location>
</feature>
<evidence type="ECO:0000256" key="5">
    <source>
        <dbReference type="ARBA" id="ARBA00022622"/>
    </source>
</evidence>
<keyword evidence="15" id="KW-0624">Polysaccharide degradation</keyword>
<dbReference type="PROSITE" id="PS01095">
    <property type="entry name" value="GH18_1"/>
    <property type="match status" value="1"/>
</dbReference>
<comment type="similarity">
    <text evidence="16">Belongs to the glycosyl hydrolase 18 family. Chitinase class III subfamily.</text>
</comment>
<keyword evidence="10" id="KW-0472">Membrane</keyword>
<evidence type="ECO:0000256" key="18">
    <source>
        <dbReference type="RuleBase" id="RU000489"/>
    </source>
</evidence>
<keyword evidence="14 18" id="KW-0326">Glycosidase</keyword>
<keyword evidence="17" id="KW-1015">Disulfide bond</keyword>
<keyword evidence="13" id="KW-0449">Lipoprotein</keyword>
<dbReference type="InterPro" id="IPR045321">
    <property type="entry name" value="Cts1-like"/>
</dbReference>
<dbReference type="InterPro" id="IPR036861">
    <property type="entry name" value="Endochitinase-like_sf"/>
</dbReference>
<reference evidence="23" key="1">
    <citation type="journal article" date="2020" name="Stud. Mycol.">
        <title>101 Dothideomycetes genomes: a test case for predicting lifestyles and emergence of pathogens.</title>
        <authorList>
            <person name="Haridas S."/>
            <person name="Albert R."/>
            <person name="Binder M."/>
            <person name="Bloem J."/>
            <person name="Labutti K."/>
            <person name="Salamov A."/>
            <person name="Andreopoulos B."/>
            <person name="Baker S."/>
            <person name="Barry K."/>
            <person name="Bills G."/>
            <person name="Bluhm B."/>
            <person name="Cannon C."/>
            <person name="Castanera R."/>
            <person name="Culley D."/>
            <person name="Daum C."/>
            <person name="Ezra D."/>
            <person name="Gonzalez J."/>
            <person name="Henrissat B."/>
            <person name="Kuo A."/>
            <person name="Liang C."/>
            <person name="Lipzen A."/>
            <person name="Lutzoni F."/>
            <person name="Magnuson J."/>
            <person name="Mondo S."/>
            <person name="Nolan M."/>
            <person name="Ohm R."/>
            <person name="Pangilinan J."/>
            <person name="Park H.-J."/>
            <person name="Ramirez L."/>
            <person name="Alfaro M."/>
            <person name="Sun H."/>
            <person name="Tritt A."/>
            <person name="Yoshinaga Y."/>
            <person name="Zwiers L.-H."/>
            <person name="Turgeon B."/>
            <person name="Goodwin S."/>
            <person name="Spatafora J."/>
            <person name="Crous P."/>
            <person name="Grigoriev I."/>
        </authorList>
    </citation>
    <scope>NUCLEOTIDE SEQUENCE</scope>
    <source>
        <strain evidence="23">CBS 279.74</strain>
    </source>
</reference>
<evidence type="ECO:0000256" key="17">
    <source>
        <dbReference type="PROSITE-ProRule" id="PRU00261"/>
    </source>
</evidence>
<protein>
    <recommendedName>
        <fullName evidence="3">chitinase</fullName>
        <ecNumber evidence="3">3.2.1.14</ecNumber>
    </recommendedName>
</protein>
<comment type="caution">
    <text evidence="17">Lacks conserved residue(s) required for the propagation of feature annotation.</text>
</comment>
<dbReference type="InterPro" id="IPR017853">
    <property type="entry name" value="GH"/>
</dbReference>
<feature type="domain" description="Chitin-binding type-1" evidence="21">
    <location>
        <begin position="429"/>
        <end position="474"/>
    </location>
</feature>
<dbReference type="GO" id="GO:0005886">
    <property type="term" value="C:plasma membrane"/>
    <property type="evidence" value="ECO:0007669"/>
    <property type="project" value="UniProtKB-SubCell"/>
</dbReference>
<dbReference type="AlphaFoldDB" id="A0A6G1KPN9"/>
<sequence length="520" mass="54322">MSLHTFTRAAIIAAGLFASNAYAAFNATASTNVAIYWGQGSSQAPLLEVCNDPSVDIVNLAFVNQFPKAVGDYPGTDFGNACWADVYTQPDGNASALKSQCLGIEPGIKACQANGKKVLLSVGGGAPTDYYLQKIAIAEYFAEFLWGAFGPKTAAWVDAGKPRPFGDAVVDGFDLDIESYMASPPFAQYLWGNYNVLVTRLRTLYATVSGTYYISAAPQCIVPDAHLADAITKVAFDFIFAQFYNTAECNTRAGVNGLSTFTFTKWVDWLKTNSKNKNVKLYMGMPGGIAGAPNDPQSILTIQEANTFLTKYSKLHPDMFGGAMLWEYTASASNIKCGRSYSSWIKDILVGKFITDVCPVSTSISTSTSTSTAKPTTLATSTKTSTPGSTTTLVTSTRTSTAGSTTTLVVSTKTSTAPSSSPTNKISTDGQCGTNGLTCLGTSFGNCCSSSNWCGSSDAHCGTGCQSGFGNCGIVSPTTTTSAPTPGATQIISTDATCGSTGGFTCQGSAFGNCCSSAGW</sequence>
<evidence type="ECO:0000259" key="22">
    <source>
        <dbReference type="PROSITE" id="PS51910"/>
    </source>
</evidence>
<dbReference type="InterPro" id="IPR001223">
    <property type="entry name" value="Glyco_hydro18_cat"/>
</dbReference>
<dbReference type="PROSITE" id="PS50941">
    <property type="entry name" value="CHIT_BIND_I_2"/>
    <property type="match status" value="1"/>
</dbReference>
<feature type="chain" id="PRO_5026152066" description="chitinase" evidence="20">
    <location>
        <begin position="24"/>
        <end position="520"/>
    </location>
</feature>
<evidence type="ECO:0000256" key="2">
    <source>
        <dbReference type="ARBA" id="ARBA00004609"/>
    </source>
</evidence>
<dbReference type="InterPro" id="IPR050542">
    <property type="entry name" value="Glycosyl_Hydrlase18_Chitinase"/>
</dbReference>
<dbReference type="Gene3D" id="3.30.60.10">
    <property type="entry name" value="Endochitinase-like"/>
    <property type="match status" value="1"/>
</dbReference>
<dbReference type="GO" id="GO:0008843">
    <property type="term" value="F:endochitinase activity"/>
    <property type="evidence" value="ECO:0007669"/>
    <property type="project" value="UniProtKB-EC"/>
</dbReference>
<evidence type="ECO:0000256" key="12">
    <source>
        <dbReference type="ARBA" id="ARBA00023277"/>
    </source>
</evidence>
<dbReference type="Proteomes" id="UP000799428">
    <property type="component" value="Unassembled WGS sequence"/>
</dbReference>
<keyword evidence="12" id="KW-0119">Carbohydrate metabolism</keyword>
<keyword evidence="5" id="KW-0336">GPI-anchor</keyword>
<dbReference type="CDD" id="cd02877">
    <property type="entry name" value="GH18_hevamine_XipI_class_III"/>
    <property type="match status" value="1"/>
</dbReference>
<dbReference type="GO" id="GO:0098552">
    <property type="term" value="C:side of membrane"/>
    <property type="evidence" value="ECO:0007669"/>
    <property type="project" value="UniProtKB-KW"/>
</dbReference>
<dbReference type="SUPFAM" id="SSF57016">
    <property type="entry name" value="Plant lectins/antimicrobial peptides"/>
    <property type="match status" value="1"/>
</dbReference>
<dbReference type="InterPro" id="IPR001579">
    <property type="entry name" value="Glyco_hydro_18_chit_AS"/>
</dbReference>
<dbReference type="PANTHER" id="PTHR45708:SF47">
    <property type="entry name" value="ENDOCHITINASE A"/>
    <property type="match status" value="1"/>
</dbReference>
<dbReference type="GO" id="GO:0005576">
    <property type="term" value="C:extracellular region"/>
    <property type="evidence" value="ECO:0007669"/>
    <property type="project" value="TreeGrafter"/>
</dbReference>
<evidence type="ECO:0000256" key="9">
    <source>
        <dbReference type="ARBA" id="ARBA00023024"/>
    </source>
</evidence>
<dbReference type="PANTHER" id="PTHR45708">
    <property type="entry name" value="ENDOCHITINASE"/>
    <property type="match status" value="1"/>
</dbReference>
<evidence type="ECO:0000256" key="4">
    <source>
        <dbReference type="ARBA" id="ARBA00022475"/>
    </source>
</evidence>
<dbReference type="Gene3D" id="3.20.20.80">
    <property type="entry name" value="Glycosidases"/>
    <property type="match status" value="1"/>
</dbReference>
<evidence type="ECO:0000256" key="6">
    <source>
        <dbReference type="ARBA" id="ARBA00022669"/>
    </source>
</evidence>
<keyword evidence="8 18" id="KW-0378">Hydrolase</keyword>
<feature type="domain" description="GH18" evidence="22">
    <location>
        <begin position="31"/>
        <end position="352"/>
    </location>
</feature>
<evidence type="ECO:0000256" key="10">
    <source>
        <dbReference type="ARBA" id="ARBA00023136"/>
    </source>
</evidence>
<dbReference type="GO" id="GO:0006032">
    <property type="term" value="P:chitin catabolic process"/>
    <property type="evidence" value="ECO:0007669"/>
    <property type="project" value="UniProtKB-KW"/>
</dbReference>
<evidence type="ECO:0000313" key="24">
    <source>
        <dbReference type="Proteomes" id="UP000799428"/>
    </source>
</evidence>
<evidence type="ECO:0000256" key="11">
    <source>
        <dbReference type="ARBA" id="ARBA00023180"/>
    </source>
</evidence>
<comment type="catalytic activity">
    <reaction evidence="1">
        <text>Random endo-hydrolysis of N-acetyl-beta-D-glucosaminide (1-&gt;4)-beta-linkages in chitin and chitodextrins.</text>
        <dbReference type="EC" id="3.2.1.14"/>
    </reaction>
</comment>
<organism evidence="23 24">
    <name type="scientific">Pleomassaria siparia CBS 279.74</name>
    <dbReference type="NCBI Taxonomy" id="1314801"/>
    <lineage>
        <taxon>Eukaryota</taxon>
        <taxon>Fungi</taxon>
        <taxon>Dikarya</taxon>
        <taxon>Ascomycota</taxon>
        <taxon>Pezizomycotina</taxon>
        <taxon>Dothideomycetes</taxon>
        <taxon>Pleosporomycetidae</taxon>
        <taxon>Pleosporales</taxon>
        <taxon>Pleomassariaceae</taxon>
        <taxon>Pleomassaria</taxon>
    </lineage>
</organism>